<comment type="catalytic activity">
    <reaction evidence="1">
        <text>ATP + protein L-histidine = ADP + protein N-phospho-L-histidine.</text>
        <dbReference type="EC" id="2.7.13.3"/>
    </reaction>
</comment>
<dbReference type="SUPFAM" id="SSF55785">
    <property type="entry name" value="PYP-like sensor domain (PAS domain)"/>
    <property type="match status" value="1"/>
</dbReference>
<keyword evidence="11 12" id="KW-0472">Membrane</keyword>
<dbReference type="PROSITE" id="PS50109">
    <property type="entry name" value="HIS_KIN"/>
    <property type="match status" value="1"/>
</dbReference>
<dbReference type="GO" id="GO:0000155">
    <property type="term" value="F:phosphorelay sensor kinase activity"/>
    <property type="evidence" value="ECO:0007669"/>
    <property type="project" value="InterPro"/>
</dbReference>
<gene>
    <name evidence="14" type="ORF">SAMN04244559_01444</name>
</gene>
<dbReference type="SMART" id="SM00387">
    <property type="entry name" value="HATPase_c"/>
    <property type="match status" value="1"/>
</dbReference>
<dbReference type="InterPro" id="IPR005467">
    <property type="entry name" value="His_kinase_dom"/>
</dbReference>
<dbReference type="AlphaFoldDB" id="A0A1H6HHN7"/>
<proteinExistence type="predicted"/>
<dbReference type="InterPro" id="IPR004358">
    <property type="entry name" value="Sig_transdc_His_kin-like_C"/>
</dbReference>
<dbReference type="Pfam" id="PF02518">
    <property type="entry name" value="HATPase_c"/>
    <property type="match status" value="1"/>
</dbReference>
<dbReference type="InterPro" id="IPR050351">
    <property type="entry name" value="BphY/WalK/GraS-like"/>
</dbReference>
<evidence type="ECO:0000256" key="10">
    <source>
        <dbReference type="ARBA" id="ARBA00023012"/>
    </source>
</evidence>
<dbReference type="InterPro" id="IPR036890">
    <property type="entry name" value="HATPase_C_sf"/>
</dbReference>
<evidence type="ECO:0000313" key="15">
    <source>
        <dbReference type="Proteomes" id="UP000182983"/>
    </source>
</evidence>
<dbReference type="InterPro" id="IPR000014">
    <property type="entry name" value="PAS"/>
</dbReference>
<dbReference type="Gene3D" id="3.30.565.10">
    <property type="entry name" value="Histidine kinase-like ATPase, C-terminal domain"/>
    <property type="match status" value="1"/>
</dbReference>
<dbReference type="CDD" id="cd00082">
    <property type="entry name" value="HisKA"/>
    <property type="match status" value="1"/>
</dbReference>
<dbReference type="Gene3D" id="1.10.287.130">
    <property type="match status" value="1"/>
</dbReference>
<name>A0A1H6HHN7_MAGFU</name>
<keyword evidence="12" id="KW-1133">Transmembrane helix</keyword>
<keyword evidence="9" id="KW-0067">ATP-binding</keyword>
<sequence>MINRNPAAAGRVLSVAVLLSSPTGIVLLVLAAQGTVHAAWAVLVWLGVTLILALVVRAHLTRLATLAEWVRALALGTEQGPPPGRDDITLAGTAIAVGGLRRVWQQKTAELTSTARWNESLLDNLPDPLLLLDPSRRVVRANKAARLLFGRELGGRDISSFLRHPSVLEAVEAVLTGANSRECEFTQPVPLERVFLARVVCPGGLPPDGAAAMLTLHDLTDVKRIERMRADFVANASHELRTPLAAVAGFIETLRGPARDDEEARDRFLAIMAEQAQRMSRLIADLLSLSRIELNEHTPPREKVDLGRLLITAAEVLRPLAQGRGMEIVLEIDPDLDTILAQPDEMAQLFQNLLDNALKYGRENSPVLVTAIAATPAELPVNAGAALKSGPALKVSVRDQGEGIAREHLPRLTERFYRADAARSRRMGGTGLGLAIVKHIVNRHRGLLTIDSVVGQGSTFTVWLPAIER</sequence>
<dbReference type="SUPFAM" id="SSF55874">
    <property type="entry name" value="ATPase domain of HSP90 chaperone/DNA topoisomerase II/histidine kinase"/>
    <property type="match status" value="1"/>
</dbReference>
<dbReference type="FunFam" id="3.30.565.10:FF:000006">
    <property type="entry name" value="Sensor histidine kinase WalK"/>
    <property type="match status" value="1"/>
</dbReference>
<dbReference type="GO" id="GO:0005524">
    <property type="term" value="F:ATP binding"/>
    <property type="evidence" value="ECO:0007669"/>
    <property type="project" value="UniProtKB-KW"/>
</dbReference>
<dbReference type="Pfam" id="PF13188">
    <property type="entry name" value="PAS_8"/>
    <property type="match status" value="1"/>
</dbReference>
<evidence type="ECO:0000256" key="1">
    <source>
        <dbReference type="ARBA" id="ARBA00000085"/>
    </source>
</evidence>
<evidence type="ECO:0000256" key="9">
    <source>
        <dbReference type="ARBA" id="ARBA00022840"/>
    </source>
</evidence>
<dbReference type="InterPro" id="IPR035965">
    <property type="entry name" value="PAS-like_dom_sf"/>
</dbReference>
<reference evidence="15" key="1">
    <citation type="submission" date="2016-10" db="EMBL/GenBank/DDBJ databases">
        <authorList>
            <person name="Varghese N."/>
            <person name="Submissions S."/>
        </authorList>
    </citation>
    <scope>NUCLEOTIDE SEQUENCE [LARGE SCALE GENOMIC DNA]</scope>
    <source>
        <strain evidence="15">DSM 13234</strain>
    </source>
</reference>
<feature type="transmembrane region" description="Helical" evidence="12">
    <location>
        <begin position="38"/>
        <end position="56"/>
    </location>
</feature>
<dbReference type="GO" id="GO:0016036">
    <property type="term" value="P:cellular response to phosphate starvation"/>
    <property type="evidence" value="ECO:0007669"/>
    <property type="project" value="TreeGrafter"/>
</dbReference>
<dbReference type="OrthoDB" id="9813151at2"/>
<dbReference type="Pfam" id="PF00512">
    <property type="entry name" value="HisKA"/>
    <property type="match status" value="1"/>
</dbReference>
<protein>
    <recommendedName>
        <fullName evidence="3">histidine kinase</fullName>
        <ecNumber evidence="3">2.7.13.3</ecNumber>
    </recommendedName>
</protein>
<dbReference type="InterPro" id="IPR003661">
    <property type="entry name" value="HisK_dim/P_dom"/>
</dbReference>
<dbReference type="GO" id="GO:0004721">
    <property type="term" value="F:phosphoprotein phosphatase activity"/>
    <property type="evidence" value="ECO:0007669"/>
    <property type="project" value="TreeGrafter"/>
</dbReference>
<evidence type="ECO:0000259" key="13">
    <source>
        <dbReference type="PROSITE" id="PS50109"/>
    </source>
</evidence>
<evidence type="ECO:0000256" key="7">
    <source>
        <dbReference type="ARBA" id="ARBA00022741"/>
    </source>
</evidence>
<dbReference type="Proteomes" id="UP000182983">
    <property type="component" value="Unassembled WGS sequence"/>
</dbReference>
<keyword evidence="4" id="KW-1003">Cell membrane</keyword>
<evidence type="ECO:0000256" key="4">
    <source>
        <dbReference type="ARBA" id="ARBA00022475"/>
    </source>
</evidence>
<keyword evidence="10" id="KW-0902">Two-component regulatory system</keyword>
<accession>A0A1H6HHN7</accession>
<dbReference type="InterPro" id="IPR036097">
    <property type="entry name" value="HisK_dim/P_sf"/>
</dbReference>
<evidence type="ECO:0000256" key="2">
    <source>
        <dbReference type="ARBA" id="ARBA00004236"/>
    </source>
</evidence>
<comment type="subcellular location">
    <subcellularLocation>
        <location evidence="2">Cell membrane</location>
    </subcellularLocation>
</comment>
<keyword evidence="5" id="KW-0597">Phosphoprotein</keyword>
<organism evidence="14 15">
    <name type="scientific">Magnetospirillum fulvum</name>
    <name type="common">Rhodospirillum fulvum</name>
    <dbReference type="NCBI Taxonomy" id="1082"/>
    <lineage>
        <taxon>Bacteria</taxon>
        <taxon>Pseudomonadati</taxon>
        <taxon>Pseudomonadota</taxon>
        <taxon>Alphaproteobacteria</taxon>
        <taxon>Rhodospirillales</taxon>
        <taxon>Rhodospirillaceae</taxon>
        <taxon>Magnetospirillum</taxon>
    </lineage>
</organism>
<keyword evidence="7" id="KW-0547">Nucleotide-binding</keyword>
<evidence type="ECO:0000256" key="5">
    <source>
        <dbReference type="ARBA" id="ARBA00022553"/>
    </source>
</evidence>
<dbReference type="PRINTS" id="PR00344">
    <property type="entry name" value="BCTRLSENSOR"/>
</dbReference>
<dbReference type="PANTHER" id="PTHR45453">
    <property type="entry name" value="PHOSPHATE REGULON SENSOR PROTEIN PHOR"/>
    <property type="match status" value="1"/>
</dbReference>
<dbReference type="SMART" id="SM00388">
    <property type="entry name" value="HisKA"/>
    <property type="match status" value="1"/>
</dbReference>
<evidence type="ECO:0000256" key="11">
    <source>
        <dbReference type="ARBA" id="ARBA00023136"/>
    </source>
</evidence>
<keyword evidence="6" id="KW-0808">Transferase</keyword>
<dbReference type="Gene3D" id="3.30.450.20">
    <property type="entry name" value="PAS domain"/>
    <property type="match status" value="1"/>
</dbReference>
<keyword evidence="8 14" id="KW-0418">Kinase</keyword>
<dbReference type="SMART" id="SM00091">
    <property type="entry name" value="PAS"/>
    <property type="match status" value="1"/>
</dbReference>
<evidence type="ECO:0000256" key="12">
    <source>
        <dbReference type="SAM" id="Phobius"/>
    </source>
</evidence>
<feature type="domain" description="Histidine kinase" evidence="13">
    <location>
        <begin position="235"/>
        <end position="468"/>
    </location>
</feature>
<dbReference type="RefSeq" id="WP_074767012.1">
    <property type="nucleotide sequence ID" value="NZ_FNWO01000005.1"/>
</dbReference>
<dbReference type="EC" id="2.7.13.3" evidence="3"/>
<keyword evidence="12" id="KW-0812">Transmembrane</keyword>
<dbReference type="PANTHER" id="PTHR45453:SF1">
    <property type="entry name" value="PHOSPHATE REGULON SENSOR PROTEIN PHOR"/>
    <property type="match status" value="1"/>
</dbReference>
<dbReference type="SUPFAM" id="SSF47384">
    <property type="entry name" value="Homodimeric domain of signal transducing histidine kinase"/>
    <property type="match status" value="1"/>
</dbReference>
<dbReference type="FunFam" id="1.10.287.130:FF:000008">
    <property type="entry name" value="Two-component sensor histidine kinase"/>
    <property type="match status" value="1"/>
</dbReference>
<evidence type="ECO:0000313" key="14">
    <source>
        <dbReference type="EMBL" id="SEH33785.1"/>
    </source>
</evidence>
<dbReference type="InterPro" id="IPR003594">
    <property type="entry name" value="HATPase_dom"/>
</dbReference>
<evidence type="ECO:0000256" key="6">
    <source>
        <dbReference type="ARBA" id="ARBA00022679"/>
    </source>
</evidence>
<feature type="transmembrane region" description="Helical" evidence="12">
    <location>
        <begin position="12"/>
        <end position="32"/>
    </location>
</feature>
<evidence type="ECO:0000256" key="3">
    <source>
        <dbReference type="ARBA" id="ARBA00012438"/>
    </source>
</evidence>
<keyword evidence="15" id="KW-1185">Reference proteome</keyword>
<dbReference type="GO" id="GO:0005886">
    <property type="term" value="C:plasma membrane"/>
    <property type="evidence" value="ECO:0007669"/>
    <property type="project" value="UniProtKB-SubCell"/>
</dbReference>
<evidence type="ECO:0000256" key="8">
    <source>
        <dbReference type="ARBA" id="ARBA00022777"/>
    </source>
</evidence>
<dbReference type="EMBL" id="FNWO01000005">
    <property type="protein sequence ID" value="SEH33785.1"/>
    <property type="molecule type" value="Genomic_DNA"/>
</dbReference>